<evidence type="ECO:0000313" key="2">
    <source>
        <dbReference type="Proteomes" id="UP000595437"/>
    </source>
</evidence>
<dbReference type="Proteomes" id="UP000595437">
    <property type="component" value="Chromosome 1"/>
</dbReference>
<protein>
    <submittedName>
        <fullName evidence="1">Uncharacterized protein</fullName>
    </submittedName>
</protein>
<reference evidence="2" key="1">
    <citation type="submission" date="2021-01" db="EMBL/GenBank/DDBJ databases">
        <title>Caligus Genome Assembly.</title>
        <authorList>
            <person name="Gallardo-Escarate C."/>
        </authorList>
    </citation>
    <scope>NUCLEOTIDE SEQUENCE [LARGE SCALE GENOMIC DNA]</scope>
</reference>
<proteinExistence type="predicted"/>
<accession>A0A7T8QUW6</accession>
<dbReference type="EMBL" id="CP045890">
    <property type="protein sequence ID" value="QQP55985.1"/>
    <property type="molecule type" value="Genomic_DNA"/>
</dbReference>
<name>A0A7T8QUW6_CALRO</name>
<keyword evidence="2" id="KW-1185">Reference proteome</keyword>
<organism evidence="1 2">
    <name type="scientific">Caligus rogercresseyi</name>
    <name type="common">Sea louse</name>
    <dbReference type="NCBI Taxonomy" id="217165"/>
    <lineage>
        <taxon>Eukaryota</taxon>
        <taxon>Metazoa</taxon>
        <taxon>Ecdysozoa</taxon>
        <taxon>Arthropoda</taxon>
        <taxon>Crustacea</taxon>
        <taxon>Multicrustacea</taxon>
        <taxon>Hexanauplia</taxon>
        <taxon>Copepoda</taxon>
        <taxon>Siphonostomatoida</taxon>
        <taxon>Caligidae</taxon>
        <taxon>Caligus</taxon>
    </lineage>
</organism>
<evidence type="ECO:0000313" key="1">
    <source>
        <dbReference type="EMBL" id="QQP55985.1"/>
    </source>
</evidence>
<gene>
    <name evidence="1" type="ORF">FKW44_000497</name>
</gene>
<sequence length="50" mass="5641">MGYPLRHFFLLPALDDVLESGLWVALSLDDISSFVACAGHFNDRRPYIDS</sequence>
<dbReference type="AlphaFoldDB" id="A0A7T8QUW6"/>